<dbReference type="PANTHER" id="PTHR11516">
    <property type="entry name" value="PYRUVATE DEHYDROGENASE E1 COMPONENT, ALPHA SUBUNIT BACTERIAL AND ORGANELLAR"/>
    <property type="match status" value="1"/>
</dbReference>
<keyword evidence="2" id="KW-0560">Oxidoreductase</keyword>
<dbReference type="InterPro" id="IPR050642">
    <property type="entry name" value="PDH_E1_Alpha_Subunit"/>
</dbReference>
<dbReference type="Proteomes" id="UP000295554">
    <property type="component" value="Unassembled WGS sequence"/>
</dbReference>
<feature type="domain" description="Dehydrogenase E1 component" evidence="4">
    <location>
        <begin position="14"/>
        <end position="304"/>
    </location>
</feature>
<dbReference type="Gene3D" id="3.40.50.970">
    <property type="match status" value="1"/>
</dbReference>
<dbReference type="AlphaFoldDB" id="A0A4R5LRI5"/>
<evidence type="ECO:0000256" key="3">
    <source>
        <dbReference type="ARBA" id="ARBA00023052"/>
    </source>
</evidence>
<dbReference type="OrthoDB" id="9766715at2"/>
<dbReference type="GO" id="GO:0006086">
    <property type="term" value="P:pyruvate decarboxylation to acetyl-CoA"/>
    <property type="evidence" value="ECO:0007669"/>
    <property type="project" value="TreeGrafter"/>
</dbReference>
<dbReference type="CDD" id="cd02000">
    <property type="entry name" value="TPP_E1_PDC_ADC_BCADC"/>
    <property type="match status" value="1"/>
</dbReference>
<dbReference type="InterPro" id="IPR029061">
    <property type="entry name" value="THDP-binding"/>
</dbReference>
<proteinExistence type="predicted"/>
<keyword evidence="3" id="KW-0786">Thiamine pyrophosphate</keyword>
<reference evidence="5 6" key="1">
    <citation type="submission" date="2019-03" db="EMBL/GenBank/DDBJ databases">
        <title>Seongchinamella monodicae gen. nov., sp. nov., a novel member of the Gammaproteobacteria isolated from a tidal mudflat of beach.</title>
        <authorList>
            <person name="Yang H.G."/>
            <person name="Kang J.W."/>
            <person name="Lee S.D."/>
        </authorList>
    </citation>
    <scope>NUCLEOTIDE SEQUENCE [LARGE SCALE GENOMIC DNA]</scope>
    <source>
        <strain evidence="5 6">GH4-78</strain>
    </source>
</reference>
<evidence type="ECO:0000313" key="6">
    <source>
        <dbReference type="Proteomes" id="UP000295554"/>
    </source>
</evidence>
<comment type="caution">
    <text evidence="5">The sequence shown here is derived from an EMBL/GenBank/DDBJ whole genome shotgun (WGS) entry which is preliminary data.</text>
</comment>
<organism evidence="5 6">
    <name type="scientific">Seongchinamella unica</name>
    <dbReference type="NCBI Taxonomy" id="2547392"/>
    <lineage>
        <taxon>Bacteria</taxon>
        <taxon>Pseudomonadati</taxon>
        <taxon>Pseudomonadota</taxon>
        <taxon>Gammaproteobacteria</taxon>
        <taxon>Cellvibrionales</taxon>
        <taxon>Halieaceae</taxon>
        <taxon>Seongchinamella</taxon>
    </lineage>
</organism>
<dbReference type="Pfam" id="PF00676">
    <property type="entry name" value="E1_dh"/>
    <property type="match status" value="1"/>
</dbReference>
<dbReference type="EMBL" id="SMSE01000002">
    <property type="protein sequence ID" value="TDG13317.1"/>
    <property type="molecule type" value="Genomic_DNA"/>
</dbReference>
<accession>A0A4R5LRI5</accession>
<evidence type="ECO:0000256" key="2">
    <source>
        <dbReference type="ARBA" id="ARBA00023002"/>
    </source>
</evidence>
<dbReference type="InterPro" id="IPR001017">
    <property type="entry name" value="DH_E1"/>
</dbReference>
<sequence>MIYSTEMLYQAYRSMKLIREFEERMREEYQRGKLPGFIHMYRNQEAIAVGACMHLGDEDYIASTHRGHGHCIAKGCDIEDMLLELACKQDGICKGKGGSMHIADMSKGMLGANAIVGGGPPIAAGAALTARTLGNGRVSMAFIGDGASDQGTVAEALNLASVLQLPMIFMYENNHFAEFTRNPKPDGRIAERAGAYGMPAVTLDGTDFFAVYEAVADAVQRGRQGRGPSAIEAIASRYYGHFEGDAQQYRDSTELESSRITSDPIPKFLADSRCSDLETARIEQIDAEILASLDAGVERALAAADPLPEQLYSDVYVNYRGESA</sequence>
<dbReference type="PANTHER" id="PTHR11516:SF60">
    <property type="entry name" value="PYRUVATE DEHYDROGENASE E1 COMPONENT SUBUNIT ALPHA"/>
    <property type="match status" value="1"/>
</dbReference>
<name>A0A4R5LRI5_9GAMM</name>
<keyword evidence="6" id="KW-1185">Reference proteome</keyword>
<dbReference type="RefSeq" id="WP_133211176.1">
    <property type="nucleotide sequence ID" value="NZ_SMSE01000002.1"/>
</dbReference>
<comment type="cofactor">
    <cofactor evidence="1">
        <name>thiamine diphosphate</name>
        <dbReference type="ChEBI" id="CHEBI:58937"/>
    </cofactor>
</comment>
<gene>
    <name evidence="5" type="ORF">E2F43_07160</name>
</gene>
<dbReference type="GO" id="GO:0004739">
    <property type="term" value="F:pyruvate dehydrogenase (acetyl-transferring) activity"/>
    <property type="evidence" value="ECO:0007669"/>
    <property type="project" value="TreeGrafter"/>
</dbReference>
<dbReference type="SUPFAM" id="SSF52518">
    <property type="entry name" value="Thiamin diphosphate-binding fold (THDP-binding)"/>
    <property type="match status" value="1"/>
</dbReference>
<protein>
    <submittedName>
        <fullName evidence="5">Thiamine pyrophosphate-dependent dehydrogenase E1 component subunit alpha</fullName>
    </submittedName>
</protein>
<evidence type="ECO:0000313" key="5">
    <source>
        <dbReference type="EMBL" id="TDG13317.1"/>
    </source>
</evidence>
<evidence type="ECO:0000259" key="4">
    <source>
        <dbReference type="Pfam" id="PF00676"/>
    </source>
</evidence>
<evidence type="ECO:0000256" key="1">
    <source>
        <dbReference type="ARBA" id="ARBA00001964"/>
    </source>
</evidence>